<keyword evidence="2" id="KW-0732">Signal</keyword>
<proteinExistence type="predicted"/>
<sequence length="118" mass="13077">MSIICTFFVFFLCLSMHACNARNLGVVDKVQLKAESIQGRSGANGEKIDHDMQVKAGTGATSQNKQKDTYIGGEIPGLVPVKPFVSVSRMPRKNLHDEHPGFYSDDYSRPRTRPPSHN</sequence>
<protein>
    <submittedName>
        <fullName evidence="3">Uncharacterized protein</fullName>
    </submittedName>
</protein>
<dbReference type="EMBL" id="CM031811">
    <property type="protein sequence ID" value="KAG6660268.1"/>
    <property type="molecule type" value="Genomic_DNA"/>
</dbReference>
<dbReference type="PANTHER" id="PTHR34961:SF5">
    <property type="entry name" value="TRANSMEMBRANE PROTEIN"/>
    <property type="match status" value="1"/>
</dbReference>
<dbReference type="Proteomes" id="UP000811609">
    <property type="component" value="Chromosome 3"/>
</dbReference>
<dbReference type="AlphaFoldDB" id="A0A8T1QYS6"/>
<feature type="region of interest" description="Disordered" evidence="1">
    <location>
        <begin position="90"/>
        <end position="118"/>
    </location>
</feature>
<dbReference type="PANTHER" id="PTHR34961">
    <property type="entry name" value="TRANSMEMBRANE PROTEIN"/>
    <property type="match status" value="1"/>
</dbReference>
<evidence type="ECO:0000256" key="1">
    <source>
        <dbReference type="SAM" id="MobiDB-lite"/>
    </source>
</evidence>
<gene>
    <name evidence="3" type="ORF">CIPAW_03G093700</name>
</gene>
<evidence type="ECO:0000313" key="3">
    <source>
        <dbReference type="EMBL" id="KAG6660268.1"/>
    </source>
</evidence>
<feature type="chain" id="PRO_5035716339" evidence="2">
    <location>
        <begin position="22"/>
        <end position="118"/>
    </location>
</feature>
<comment type="caution">
    <text evidence="3">The sequence shown here is derived from an EMBL/GenBank/DDBJ whole genome shotgun (WGS) entry which is preliminary data.</text>
</comment>
<accession>A0A8T1QYS6</accession>
<feature type="signal peptide" evidence="2">
    <location>
        <begin position="1"/>
        <end position="21"/>
    </location>
</feature>
<reference evidence="3" key="1">
    <citation type="submission" date="2020-12" db="EMBL/GenBank/DDBJ databases">
        <title>WGS assembly of Carya illinoinensis cv. Pawnee.</title>
        <authorList>
            <person name="Platts A."/>
            <person name="Shu S."/>
            <person name="Wright S."/>
            <person name="Barry K."/>
            <person name="Edger P."/>
            <person name="Pires J.C."/>
            <person name="Schmutz J."/>
        </authorList>
    </citation>
    <scope>NUCLEOTIDE SEQUENCE</scope>
    <source>
        <tissue evidence="3">Leaf</tissue>
    </source>
</reference>
<evidence type="ECO:0000256" key="2">
    <source>
        <dbReference type="SAM" id="SignalP"/>
    </source>
</evidence>
<name>A0A8T1QYS6_CARIL</name>
<dbReference type="InterPro" id="IPR053313">
    <property type="entry name" value="RGF"/>
</dbReference>
<organism evidence="3 4">
    <name type="scientific">Carya illinoinensis</name>
    <name type="common">Pecan</name>
    <dbReference type="NCBI Taxonomy" id="32201"/>
    <lineage>
        <taxon>Eukaryota</taxon>
        <taxon>Viridiplantae</taxon>
        <taxon>Streptophyta</taxon>
        <taxon>Embryophyta</taxon>
        <taxon>Tracheophyta</taxon>
        <taxon>Spermatophyta</taxon>
        <taxon>Magnoliopsida</taxon>
        <taxon>eudicotyledons</taxon>
        <taxon>Gunneridae</taxon>
        <taxon>Pentapetalae</taxon>
        <taxon>rosids</taxon>
        <taxon>fabids</taxon>
        <taxon>Fagales</taxon>
        <taxon>Juglandaceae</taxon>
        <taxon>Carya</taxon>
    </lineage>
</organism>
<evidence type="ECO:0000313" key="4">
    <source>
        <dbReference type="Proteomes" id="UP000811609"/>
    </source>
</evidence>
<keyword evidence="4" id="KW-1185">Reference proteome</keyword>